<dbReference type="AlphaFoldDB" id="A0AAW2YGR5"/>
<evidence type="ECO:0000313" key="4">
    <source>
        <dbReference type="Proteomes" id="UP001431209"/>
    </source>
</evidence>
<organism evidence="3 4">
    <name type="scientific">Acrasis kona</name>
    <dbReference type="NCBI Taxonomy" id="1008807"/>
    <lineage>
        <taxon>Eukaryota</taxon>
        <taxon>Discoba</taxon>
        <taxon>Heterolobosea</taxon>
        <taxon>Tetramitia</taxon>
        <taxon>Eutetramitia</taxon>
        <taxon>Acrasidae</taxon>
        <taxon>Acrasis</taxon>
    </lineage>
</organism>
<dbReference type="InterPro" id="IPR030667">
    <property type="entry name" value="APP-BP1"/>
</dbReference>
<proteinExistence type="predicted"/>
<comment type="pathway">
    <text evidence="2">Protein modification.</text>
</comment>
<sequence>MGLEKIRAEVVSQIIAELNPEVQGSFLASDPDEVLESSPTFLERFNFIIASNMKPQSLKKLAQFCWDKDKVLIIVRSYGMIGYIRLVSKSHDIVEAKLDQDIDDLRLSNPWPNLQAFSDEQDFSKMEMKEHSHTPYPAILIKALKQWREKNGKNVPASRDEKEAFKESIKDLALSFYEEENFQEAYNKYFQAIQPSEIPQSVQDVFEDELCKNLNANSNDFWFMAAALKQFVANEGQGTLPVQGRVPDMHADTDRYIKLQTLYRRKARNDVNSVRTHLGQLLKTHGKQSESISDSDLKDFCKNACYLRALHFRSYQDELSSPNKSEIRNHLMNPESAMPHYVMFRAADRFYEKNNRFPGDDNSNLEADAAELHKLVKDLLNEYEVEDGSVGDIFDSHVKEMVRYGACELHNISSLIGGVGGQELIKLCTKQRIPLNNTWIYSGITSHSCTFEA</sequence>
<dbReference type="SUPFAM" id="SSF69572">
    <property type="entry name" value="Activating enzymes of the ubiquitin-like proteins"/>
    <property type="match status" value="1"/>
</dbReference>
<gene>
    <name evidence="3" type="ORF">AKO1_006332</name>
</gene>
<keyword evidence="1" id="KW-0833">Ubl conjugation pathway</keyword>
<keyword evidence="4" id="KW-1185">Reference proteome</keyword>
<dbReference type="PIRSF" id="PIRSF039099">
    <property type="entry name" value="APP-BP1"/>
    <property type="match status" value="1"/>
</dbReference>
<evidence type="ECO:0000313" key="3">
    <source>
        <dbReference type="EMBL" id="KAL0476307.1"/>
    </source>
</evidence>
<evidence type="ECO:0000256" key="1">
    <source>
        <dbReference type="ARBA" id="ARBA00022786"/>
    </source>
</evidence>
<name>A0AAW2YGR5_9EUKA</name>
<evidence type="ECO:0000256" key="2">
    <source>
        <dbReference type="ARBA" id="ARBA00043952"/>
    </source>
</evidence>
<dbReference type="EMBL" id="JAOPGA020000003">
    <property type="protein sequence ID" value="KAL0476307.1"/>
    <property type="molecule type" value="Genomic_DNA"/>
</dbReference>
<protein>
    <submittedName>
        <fullName evidence="3">E1 ubq</fullName>
    </submittedName>
</protein>
<comment type="caution">
    <text evidence="3">The sequence shown here is derived from an EMBL/GenBank/DDBJ whole genome shotgun (WGS) entry which is preliminary data.</text>
</comment>
<dbReference type="InterPro" id="IPR035985">
    <property type="entry name" value="Ubiquitin-activating_enz"/>
</dbReference>
<reference evidence="3 4" key="1">
    <citation type="submission" date="2024-03" db="EMBL/GenBank/DDBJ databases">
        <title>The Acrasis kona genome and developmental transcriptomes reveal deep origins of eukaryotic multicellular pathways.</title>
        <authorList>
            <person name="Sheikh S."/>
            <person name="Fu C.-J."/>
            <person name="Brown M.W."/>
            <person name="Baldauf S.L."/>
        </authorList>
    </citation>
    <scope>NUCLEOTIDE SEQUENCE [LARGE SCALE GENOMIC DNA]</scope>
    <source>
        <strain evidence="3 4">ATCC MYA-3509</strain>
    </source>
</reference>
<dbReference type="GO" id="GO:0045116">
    <property type="term" value="P:protein neddylation"/>
    <property type="evidence" value="ECO:0007669"/>
    <property type="project" value="InterPro"/>
</dbReference>
<accession>A0AAW2YGR5</accession>
<dbReference type="GO" id="GO:0019781">
    <property type="term" value="F:NEDD8 activating enzyme activity"/>
    <property type="evidence" value="ECO:0007669"/>
    <property type="project" value="InterPro"/>
</dbReference>
<dbReference type="Gene3D" id="3.40.50.720">
    <property type="entry name" value="NAD(P)-binding Rossmann-like Domain"/>
    <property type="match status" value="2"/>
</dbReference>
<dbReference type="Proteomes" id="UP001431209">
    <property type="component" value="Unassembled WGS sequence"/>
</dbReference>